<dbReference type="GO" id="GO:0003677">
    <property type="term" value="F:DNA binding"/>
    <property type="evidence" value="ECO:0007669"/>
    <property type="project" value="InterPro"/>
</dbReference>
<dbReference type="Gene3D" id="1.10.260.40">
    <property type="entry name" value="lambda repressor-like DNA-binding domains"/>
    <property type="match status" value="1"/>
</dbReference>
<dbReference type="InterPro" id="IPR025194">
    <property type="entry name" value="RodZ-like_C"/>
</dbReference>
<dbReference type="EMBL" id="QFOT01000147">
    <property type="protein sequence ID" value="PZP54225.1"/>
    <property type="molecule type" value="Genomic_DNA"/>
</dbReference>
<reference evidence="2 3" key="1">
    <citation type="submission" date="2017-08" db="EMBL/GenBank/DDBJ databases">
        <title>Infants hospitalized years apart are colonized by the same room-sourced microbial strains.</title>
        <authorList>
            <person name="Brooks B."/>
            <person name="Olm M.R."/>
            <person name="Firek B.A."/>
            <person name="Baker R."/>
            <person name="Thomas B.C."/>
            <person name="Morowitz M.J."/>
            <person name="Banfield J.F."/>
        </authorList>
    </citation>
    <scope>NUCLEOTIDE SEQUENCE [LARGE SCALE GENOMIC DNA]</scope>
    <source>
        <strain evidence="2">S2_006_000_R2_64</strain>
    </source>
</reference>
<comment type="caution">
    <text evidence="2">The sequence shown here is derived from an EMBL/GenBank/DDBJ whole genome shotgun (WGS) entry which is preliminary data.</text>
</comment>
<feature type="domain" description="Cytoskeleton protein RodZ-like C-terminal" evidence="1">
    <location>
        <begin position="178"/>
        <end position="247"/>
    </location>
</feature>
<organism evidence="2 3">
    <name type="scientific">Micavibrio aeruginosavorus</name>
    <dbReference type="NCBI Taxonomy" id="349221"/>
    <lineage>
        <taxon>Bacteria</taxon>
        <taxon>Pseudomonadati</taxon>
        <taxon>Bdellovibrionota</taxon>
        <taxon>Bdellovibrionia</taxon>
        <taxon>Bdellovibrionales</taxon>
        <taxon>Pseudobdellovibrionaceae</taxon>
        <taxon>Micavibrio</taxon>
    </lineage>
</organism>
<gene>
    <name evidence="2" type="ORF">DI586_10170</name>
</gene>
<dbReference type="InterPro" id="IPR050400">
    <property type="entry name" value="Bact_Cytoskel_RodZ"/>
</dbReference>
<dbReference type="Pfam" id="PF13413">
    <property type="entry name" value="HTH_25"/>
    <property type="match status" value="1"/>
</dbReference>
<sequence>MSESMENYTNLPVGEILRRVRFQYNLSLAQVEENTRIKSIYLEALEVGDFERLPGKVYVTGFVKVYSDYLGLDSDKMVQLLKRQTGHQVKPPAQIFPVATEEQKVPGLKVILISLALLVLTILVWKLNTPGLQNDDIPAVPEELNQQLTALQKPEEPDKSEEVVTAEAAPVQKAHPVVLKATQDVWLEIRDGAGQPIFSRVLKLGEEYWVPEEAQGYKMTTGNAGGLETIVEGTSYPAMGRKGEVRRNISLNPADLKAQFAAALPSPN</sequence>
<dbReference type="InterPro" id="IPR010982">
    <property type="entry name" value="Lambda_DNA-bd_dom_sf"/>
</dbReference>
<evidence type="ECO:0000259" key="1">
    <source>
        <dbReference type="Pfam" id="PF13464"/>
    </source>
</evidence>
<name>A0A2W5FDQ8_9BACT</name>
<evidence type="ECO:0000313" key="2">
    <source>
        <dbReference type="EMBL" id="PZP54225.1"/>
    </source>
</evidence>
<dbReference type="AlphaFoldDB" id="A0A2W5FDQ8"/>
<dbReference type="Proteomes" id="UP000249739">
    <property type="component" value="Unassembled WGS sequence"/>
</dbReference>
<dbReference type="PANTHER" id="PTHR34475">
    <property type="match status" value="1"/>
</dbReference>
<dbReference type="PANTHER" id="PTHR34475:SF1">
    <property type="entry name" value="CYTOSKELETON PROTEIN RODZ"/>
    <property type="match status" value="1"/>
</dbReference>
<protein>
    <recommendedName>
        <fullName evidence="1">Cytoskeleton protein RodZ-like C-terminal domain-containing protein</fullName>
    </recommendedName>
</protein>
<dbReference type="Pfam" id="PF13464">
    <property type="entry name" value="RodZ_C"/>
    <property type="match status" value="1"/>
</dbReference>
<proteinExistence type="predicted"/>
<accession>A0A2W5FDQ8</accession>
<evidence type="ECO:0000313" key="3">
    <source>
        <dbReference type="Proteomes" id="UP000249739"/>
    </source>
</evidence>